<dbReference type="Proteomes" id="UP000772434">
    <property type="component" value="Unassembled WGS sequence"/>
</dbReference>
<proteinExistence type="predicted"/>
<keyword evidence="4" id="KW-1185">Reference proteome</keyword>
<accession>A0A9P5PUM2</accession>
<evidence type="ECO:0008006" key="5">
    <source>
        <dbReference type="Google" id="ProtNLM"/>
    </source>
</evidence>
<comment type="caution">
    <text evidence="3">The sequence shown here is derived from an EMBL/GenBank/DDBJ whole genome shotgun (WGS) entry which is preliminary data.</text>
</comment>
<feature type="signal peptide" evidence="2">
    <location>
        <begin position="1"/>
        <end position="23"/>
    </location>
</feature>
<name>A0A9P5PUM2_9AGAR</name>
<sequence length="128" mass="13727">MSSTLNAATTGALLLVVVSRTLPNKGPPYRVASFLPGAWCPDDGDGGRAVLWLSLSSVNWRSITFCRPSYCSCNFSRGSHVQPLYPNLFVILYIGEASQAAPQASEGASPLSGQSDKSRTKRPFQNTC</sequence>
<evidence type="ECO:0000256" key="2">
    <source>
        <dbReference type="SAM" id="SignalP"/>
    </source>
</evidence>
<organism evidence="3 4">
    <name type="scientific">Rhodocollybia butyracea</name>
    <dbReference type="NCBI Taxonomy" id="206335"/>
    <lineage>
        <taxon>Eukaryota</taxon>
        <taxon>Fungi</taxon>
        <taxon>Dikarya</taxon>
        <taxon>Basidiomycota</taxon>
        <taxon>Agaricomycotina</taxon>
        <taxon>Agaricomycetes</taxon>
        <taxon>Agaricomycetidae</taxon>
        <taxon>Agaricales</taxon>
        <taxon>Marasmiineae</taxon>
        <taxon>Omphalotaceae</taxon>
        <taxon>Rhodocollybia</taxon>
    </lineage>
</organism>
<dbReference type="EMBL" id="JADNRY010000022">
    <property type="protein sequence ID" value="KAF9072719.1"/>
    <property type="molecule type" value="Genomic_DNA"/>
</dbReference>
<feature type="chain" id="PRO_5040147905" description="Secreted protein" evidence="2">
    <location>
        <begin position="24"/>
        <end position="128"/>
    </location>
</feature>
<evidence type="ECO:0000313" key="3">
    <source>
        <dbReference type="EMBL" id="KAF9072719.1"/>
    </source>
</evidence>
<evidence type="ECO:0000256" key="1">
    <source>
        <dbReference type="SAM" id="MobiDB-lite"/>
    </source>
</evidence>
<evidence type="ECO:0000313" key="4">
    <source>
        <dbReference type="Proteomes" id="UP000772434"/>
    </source>
</evidence>
<reference evidence="3" key="1">
    <citation type="submission" date="2020-11" db="EMBL/GenBank/DDBJ databases">
        <authorList>
            <consortium name="DOE Joint Genome Institute"/>
            <person name="Ahrendt S."/>
            <person name="Riley R."/>
            <person name="Andreopoulos W."/>
            <person name="Labutti K."/>
            <person name="Pangilinan J."/>
            <person name="Ruiz-Duenas F.J."/>
            <person name="Barrasa J.M."/>
            <person name="Sanchez-Garcia M."/>
            <person name="Camarero S."/>
            <person name="Miyauchi S."/>
            <person name="Serrano A."/>
            <person name="Linde D."/>
            <person name="Babiker R."/>
            <person name="Drula E."/>
            <person name="Ayuso-Fernandez I."/>
            <person name="Pacheco R."/>
            <person name="Padilla G."/>
            <person name="Ferreira P."/>
            <person name="Barriuso J."/>
            <person name="Kellner H."/>
            <person name="Castanera R."/>
            <person name="Alfaro M."/>
            <person name="Ramirez L."/>
            <person name="Pisabarro A.G."/>
            <person name="Kuo A."/>
            <person name="Tritt A."/>
            <person name="Lipzen A."/>
            <person name="He G."/>
            <person name="Yan M."/>
            <person name="Ng V."/>
            <person name="Cullen D."/>
            <person name="Martin F."/>
            <person name="Rosso M.-N."/>
            <person name="Henrissat B."/>
            <person name="Hibbett D."/>
            <person name="Martinez A.T."/>
            <person name="Grigoriev I.V."/>
        </authorList>
    </citation>
    <scope>NUCLEOTIDE SEQUENCE</scope>
    <source>
        <strain evidence="3">AH 40177</strain>
    </source>
</reference>
<keyword evidence="2" id="KW-0732">Signal</keyword>
<feature type="region of interest" description="Disordered" evidence="1">
    <location>
        <begin position="104"/>
        <end position="128"/>
    </location>
</feature>
<protein>
    <recommendedName>
        <fullName evidence="5">Secreted protein</fullName>
    </recommendedName>
</protein>
<dbReference type="AlphaFoldDB" id="A0A9P5PUM2"/>
<gene>
    <name evidence="3" type="ORF">BDP27DRAFT_1319861</name>
</gene>